<dbReference type="InterPro" id="IPR024983">
    <property type="entry name" value="CHAT_dom"/>
</dbReference>
<keyword evidence="3" id="KW-1185">Reference proteome</keyword>
<dbReference type="EMBL" id="ML769664">
    <property type="protein sequence ID" value="KAE9390268.1"/>
    <property type="molecule type" value="Genomic_DNA"/>
</dbReference>
<dbReference type="Pfam" id="PF12770">
    <property type="entry name" value="CHAT"/>
    <property type="match status" value="1"/>
</dbReference>
<dbReference type="Proteomes" id="UP000799118">
    <property type="component" value="Unassembled WGS sequence"/>
</dbReference>
<dbReference type="InterPro" id="IPR019734">
    <property type="entry name" value="TPR_rpt"/>
</dbReference>
<proteinExistence type="predicted"/>
<dbReference type="InterPro" id="IPR011990">
    <property type="entry name" value="TPR-like_helical_dom_sf"/>
</dbReference>
<dbReference type="Gene3D" id="1.25.40.10">
    <property type="entry name" value="Tetratricopeptide repeat domain"/>
    <property type="match status" value="4"/>
</dbReference>
<dbReference type="OrthoDB" id="9991317at2759"/>
<feature type="domain" description="CHAT" evidence="1">
    <location>
        <begin position="1022"/>
        <end position="1309"/>
    </location>
</feature>
<dbReference type="PANTHER" id="PTHR19959:SF119">
    <property type="entry name" value="FUNGAL LIPASE-LIKE DOMAIN-CONTAINING PROTEIN"/>
    <property type="match status" value="1"/>
</dbReference>
<gene>
    <name evidence="2" type="ORF">BT96DRAFT_352425</name>
</gene>
<evidence type="ECO:0000313" key="2">
    <source>
        <dbReference type="EMBL" id="KAE9390268.1"/>
    </source>
</evidence>
<name>A0A6A4GWX7_9AGAR</name>
<reference evidence="2" key="1">
    <citation type="journal article" date="2019" name="Environ. Microbiol.">
        <title>Fungal ecological strategies reflected in gene transcription - a case study of two litter decomposers.</title>
        <authorList>
            <person name="Barbi F."/>
            <person name="Kohler A."/>
            <person name="Barry K."/>
            <person name="Baskaran P."/>
            <person name="Daum C."/>
            <person name="Fauchery L."/>
            <person name="Ihrmark K."/>
            <person name="Kuo A."/>
            <person name="LaButti K."/>
            <person name="Lipzen A."/>
            <person name="Morin E."/>
            <person name="Grigoriev I.V."/>
            <person name="Henrissat B."/>
            <person name="Lindahl B."/>
            <person name="Martin F."/>
        </authorList>
    </citation>
    <scope>NUCLEOTIDE SEQUENCE</scope>
    <source>
        <strain evidence="2">JB14</strain>
    </source>
</reference>
<protein>
    <submittedName>
        <fullName evidence="2">TPR-like protein</fullName>
    </submittedName>
</protein>
<evidence type="ECO:0000313" key="3">
    <source>
        <dbReference type="Proteomes" id="UP000799118"/>
    </source>
</evidence>
<dbReference type="SMART" id="SM00028">
    <property type="entry name" value="TPR"/>
    <property type="match status" value="8"/>
</dbReference>
<sequence>MERASSYSVHDEDESAELQYAINMSLEQPEAQTMSDMSLNAEDQEELEKALILSSLSSEEFDEVVSEQHLIKLMSVMERREEQTKWVQELDNAALQLARSFQQSGDISQIENAVQLWEQACELVPEGHADKPGLLSNLGAAYISRFNCLGELSDIESAIFALKQAVELTPDGHDDKPSWLNNLGNAYESRFGHLGELSDIESAIFALKQAVELTPDGHANKPGSLSNLGSAYESRFGHLGELSDIESAIFALKQAVELAPDGHADKPSMFHNLGNAYESRFGRLGELSDIESAICRKKQAVELTPDGHANKPSRLNNLGNAYESRFDHLGELSDIESAIFALKQAVELTPDGHADKPGRLSNLGIAYESRFGHLGELSDIERSIFALKQAVELTPDGHADKPSLLNNLGNAYQLRFGHLGELSDIESAIFALKQAVELTPDGHAGKPGSLSNLGSAYGSQFGHLGELSDIESAIFALKQAVELAPDGHADKPSLFHNLGAAYQSRFGHLGVLSDIESAICANKQAVELTPDGHAGKPGSLSNLGGAYESRFGHLGELSDIESAIFANKQAVELTPDGHADKPGRLNNLGNAYQSQFGRLGELSDIESAIFALKQAVELTPDGHANKPNRLNNLGNAYESRFGRLGELSDIESAIFALKQAVELTPDGHADKPSRLNNLGTAYESRFGCLGELSDIESAILANKQAVELTPDGHADKPGLLNNLGNAYESRFHHSHHEIDLDLALSSFQSASLPSVGKPVIQLKAAIKWSKLCSTPILAVQAFTRFFELIPQVVWLGQSVHRRYEELPYIGRAIGAAAATAISAGNQELAVEWLEEGRNIIWGQILQLRSPLDDLHHQYPKIAKELERVAQALQHAGTSTTRNNIENRDSEVKQLNLEEEAQNHRKMAFRYEELLQQIRALDGFTSFLKPKKLSELASAAKHGPVIVVNVDQNQCDALVLSLSRDIIHVPLPKFSLQMAQNLHIKLISSLHVNGIRIDRNGDRATRAASGENHDEFTLILKILWLNVVQPILSKIEDLLHESTEHIIPHITWCPTGPLTLLPLHAAGIYGGPMETNINISDFVVSSYTTTLRALISSGSKFKEHQANIPSVLIVSQPNTPGLSPLPGTVEEAKVIKKHTLGMHTCHLNHEAATAEAVMHEMGMYDFIHFACHGIQDVQDPLDSAFALYDQRLKLKDLMSLSLNNVHLAVLSACQTATGDEDLPEEAVHLAAGMLAVGYPSVIATLWSIGDKEAPLIADKVYANLLGHNSISGEKKSTMTPAYALHEATKNLRKEVGATNFVKWVPFIHLGV</sequence>
<evidence type="ECO:0000259" key="1">
    <source>
        <dbReference type="Pfam" id="PF12770"/>
    </source>
</evidence>
<dbReference type="SUPFAM" id="SSF81901">
    <property type="entry name" value="HCP-like"/>
    <property type="match status" value="2"/>
</dbReference>
<dbReference type="PROSITE" id="PS50330">
    <property type="entry name" value="UIM"/>
    <property type="match status" value="1"/>
</dbReference>
<dbReference type="PANTHER" id="PTHR19959">
    <property type="entry name" value="KINESIN LIGHT CHAIN"/>
    <property type="match status" value="1"/>
</dbReference>
<dbReference type="InterPro" id="IPR003903">
    <property type="entry name" value="UIM_dom"/>
</dbReference>
<organism evidence="2 3">
    <name type="scientific">Gymnopus androsaceus JB14</name>
    <dbReference type="NCBI Taxonomy" id="1447944"/>
    <lineage>
        <taxon>Eukaryota</taxon>
        <taxon>Fungi</taxon>
        <taxon>Dikarya</taxon>
        <taxon>Basidiomycota</taxon>
        <taxon>Agaricomycotina</taxon>
        <taxon>Agaricomycetes</taxon>
        <taxon>Agaricomycetidae</taxon>
        <taxon>Agaricales</taxon>
        <taxon>Marasmiineae</taxon>
        <taxon>Omphalotaceae</taxon>
        <taxon>Gymnopus</taxon>
    </lineage>
</organism>
<accession>A0A6A4GWX7</accession>